<dbReference type="EMBL" id="WNZW01000001">
    <property type="protein sequence ID" value="MUG43819.1"/>
    <property type="molecule type" value="Genomic_DNA"/>
</dbReference>
<keyword evidence="1" id="KW-0808">Transferase</keyword>
<name>A0A7X2YZ88_9BACL</name>
<keyword evidence="1" id="KW-0723">Serine/threonine-protein kinase</keyword>
<dbReference type="OrthoDB" id="820708at2"/>
<evidence type="ECO:0000313" key="2">
    <source>
        <dbReference type="Proteomes" id="UP000447876"/>
    </source>
</evidence>
<comment type="caution">
    <text evidence="1">The sequence shown here is derived from an EMBL/GenBank/DDBJ whole genome shotgun (WGS) entry which is preliminary data.</text>
</comment>
<dbReference type="AlphaFoldDB" id="A0A7X2YZ88"/>
<proteinExistence type="predicted"/>
<accession>A0A7X2YZ88</accession>
<dbReference type="RefSeq" id="WP_155609270.1">
    <property type="nucleotide sequence ID" value="NZ_WNZW01000001.1"/>
</dbReference>
<dbReference type="GO" id="GO:0004674">
    <property type="term" value="F:protein serine/threonine kinase activity"/>
    <property type="evidence" value="ECO:0007669"/>
    <property type="project" value="UniProtKB-KW"/>
</dbReference>
<gene>
    <name evidence="1" type="ORF">GNP95_02200</name>
</gene>
<organism evidence="1 2">
    <name type="scientific">Paenibacillus woosongensis</name>
    <dbReference type="NCBI Taxonomy" id="307580"/>
    <lineage>
        <taxon>Bacteria</taxon>
        <taxon>Bacillati</taxon>
        <taxon>Bacillota</taxon>
        <taxon>Bacilli</taxon>
        <taxon>Bacillales</taxon>
        <taxon>Paenibacillaceae</taxon>
        <taxon>Paenibacillus</taxon>
    </lineage>
</organism>
<dbReference type="SUPFAM" id="SSF56112">
    <property type="entry name" value="Protein kinase-like (PK-like)"/>
    <property type="match status" value="1"/>
</dbReference>
<dbReference type="InterPro" id="IPR011009">
    <property type="entry name" value="Kinase-like_dom_sf"/>
</dbReference>
<reference evidence="1 2" key="1">
    <citation type="submission" date="2019-11" db="EMBL/GenBank/DDBJ databases">
        <title>Draft genome sequences of five Paenibacillus species of dairy origin.</title>
        <authorList>
            <person name="Olajide A.M."/>
            <person name="Chen S."/>
            <person name="Lapointe G."/>
        </authorList>
    </citation>
    <scope>NUCLEOTIDE SEQUENCE [LARGE SCALE GENOMIC DNA]</scope>
    <source>
        <strain evidence="1 2">12CR55</strain>
    </source>
</reference>
<protein>
    <submittedName>
        <fullName evidence="1">Serine/threonine protein kinase</fullName>
    </submittedName>
</protein>
<keyword evidence="1" id="KW-0418">Kinase</keyword>
<dbReference type="Proteomes" id="UP000447876">
    <property type="component" value="Unassembled WGS sequence"/>
</dbReference>
<evidence type="ECO:0000313" key="1">
    <source>
        <dbReference type="EMBL" id="MUG43819.1"/>
    </source>
</evidence>
<sequence>MNNYDRITVFPGTHMPGVPYQIGYHNPTEFPYIGAGAQGAVFRISAHQCVKIFVNESDAETEAKALLAAASASFIPLVYEVGRNYIVMEYISGPGLKAFLSSRVDFPDFIAEQLVLVIKEMKRVGFTRVDTALRHVYVTPENILKVIDHVNSYRTVQPYPQRMLKSLLNIGRLQPFLAYVSHHHPELYSEWSHAQIIP</sequence>